<evidence type="ECO:0000313" key="1">
    <source>
        <dbReference type="EMBL" id="KAI9921259.1"/>
    </source>
</evidence>
<accession>A0ACC0WT80</accession>
<sequence length="89" mass="9950">MERASAREGSCTLCLGTQQVHVECLAMYLKQMEAAYANVRDAYKKAKAKLFKVARRAMHLKHAAESKATWEDYVDAFGPSPDDQEAVRG</sequence>
<proteinExistence type="predicted"/>
<evidence type="ECO:0000313" key="2">
    <source>
        <dbReference type="Proteomes" id="UP001163321"/>
    </source>
</evidence>
<organism evidence="1 2">
    <name type="scientific">Peronosclerospora sorghi</name>
    <dbReference type="NCBI Taxonomy" id="230839"/>
    <lineage>
        <taxon>Eukaryota</taxon>
        <taxon>Sar</taxon>
        <taxon>Stramenopiles</taxon>
        <taxon>Oomycota</taxon>
        <taxon>Peronosporomycetes</taxon>
        <taxon>Peronosporales</taxon>
        <taxon>Peronosporaceae</taxon>
        <taxon>Peronosclerospora</taxon>
    </lineage>
</organism>
<gene>
    <name evidence="1" type="ORF">PsorP6_000478</name>
</gene>
<dbReference type="Proteomes" id="UP001163321">
    <property type="component" value="Chromosome 1"/>
</dbReference>
<comment type="caution">
    <text evidence="1">The sequence shown here is derived from an EMBL/GenBank/DDBJ whole genome shotgun (WGS) entry which is preliminary data.</text>
</comment>
<dbReference type="EMBL" id="CM047580">
    <property type="protein sequence ID" value="KAI9921259.1"/>
    <property type="molecule type" value="Genomic_DNA"/>
</dbReference>
<name>A0ACC0WT80_9STRA</name>
<keyword evidence="2" id="KW-1185">Reference proteome</keyword>
<reference evidence="1 2" key="1">
    <citation type="journal article" date="2022" name="bioRxiv">
        <title>The genome of the oomycete Peronosclerospora sorghi, a cosmopolitan pathogen of maize and sorghum, is inflated with dispersed pseudogenes.</title>
        <authorList>
            <person name="Fletcher K."/>
            <person name="Martin F."/>
            <person name="Isakeit T."/>
            <person name="Cavanaugh K."/>
            <person name="Magill C."/>
            <person name="Michelmore R."/>
        </authorList>
    </citation>
    <scope>NUCLEOTIDE SEQUENCE [LARGE SCALE GENOMIC DNA]</scope>
    <source>
        <strain evidence="1">P6</strain>
    </source>
</reference>
<protein>
    <submittedName>
        <fullName evidence="1">Uncharacterized protein</fullName>
    </submittedName>
</protein>